<dbReference type="PANTHER" id="PTHR19384">
    <property type="entry name" value="NITRIC OXIDE SYNTHASE-RELATED"/>
    <property type="match status" value="1"/>
</dbReference>
<evidence type="ECO:0000256" key="4">
    <source>
        <dbReference type="ARBA" id="ARBA00023797"/>
    </source>
</evidence>
<dbReference type="InterPro" id="IPR039261">
    <property type="entry name" value="FNR_nucleotide-bd"/>
</dbReference>
<dbReference type="PRINTS" id="PR00371">
    <property type="entry name" value="FPNCR"/>
</dbReference>
<dbReference type="SUPFAM" id="SSF52343">
    <property type="entry name" value="Ferredoxin reductase-like, C-terminal NADP-linked domain"/>
    <property type="match status" value="1"/>
</dbReference>
<dbReference type="InterPro" id="IPR029039">
    <property type="entry name" value="Flavoprotein-like_sf"/>
</dbReference>
<dbReference type="EC" id="1.6.2.4" evidence="4"/>
<feature type="domain" description="FAD-binding FR-type" evidence="7">
    <location>
        <begin position="195"/>
        <end position="350"/>
    </location>
</feature>
<dbReference type="PROSITE" id="PS51384">
    <property type="entry name" value="FAD_FR"/>
    <property type="match status" value="1"/>
</dbReference>
<keyword evidence="1" id="KW-0285">Flavoprotein</keyword>
<dbReference type="Proteomes" id="UP001168524">
    <property type="component" value="Unassembled WGS sequence"/>
</dbReference>
<dbReference type="InterPro" id="IPR001094">
    <property type="entry name" value="Flavdoxin-like"/>
</dbReference>
<dbReference type="Gene3D" id="2.40.30.10">
    <property type="entry name" value="Translation factors"/>
    <property type="match status" value="1"/>
</dbReference>
<sequence length="489" mass="56434">MTQAVMTIIVILAILLSLHIFIIMWLLWQQRNGNKSRVQNDHAYLVVYASQSGHAESWAKHTTEQLQLIHQHVTLKNIQKLTATDLTQYQRILWVVSTYGEGDAPDDAQHFVHKILSQSVALSHLSFAILALGDKRYTNFCQFGHTIEQWLLQQQAQPLFTTVLVDQLNSRDLEQWLTGLEQLTATKLTALENERENVELKFAHRQCLNVGSAGEPIYKIQLVAEQELVWSSGDILEIQCENNITEIRQFLVTHQQDDFNDIDALKTLNLRILPNREHYSFAAWLEHFDRLPKREYSIASLPENGLIELVVRQQQTETGLGLGSGWLTAGLQQNQPIQAYIRNNPSFHLQHCPQPLILIGNGTGIAGLVAHLKQREQWGYGQNWLIFGERQQQFDHLYHAEIQYWQQHGFLQHVDYAFSRDQAEKIYVQYILKQQSTRLKQWIEQSAAVYVCGSLNGMAGGVDQVLKEILGDELVEQLRHEQRYQRDVY</sequence>
<dbReference type="Gene3D" id="3.40.50.80">
    <property type="entry name" value="Nucleotide-binding domain of ferredoxin-NADP reductase (FNR) module"/>
    <property type="match status" value="1"/>
</dbReference>
<keyword evidence="5" id="KW-1133">Transmembrane helix</keyword>
<keyword evidence="5" id="KW-0472">Membrane</keyword>
<evidence type="ECO:0000256" key="2">
    <source>
        <dbReference type="ARBA" id="ARBA00022643"/>
    </source>
</evidence>
<comment type="caution">
    <text evidence="8">The sequence shown here is derived from an EMBL/GenBank/DDBJ whole genome shotgun (WGS) entry which is preliminary data.</text>
</comment>
<organism evidence="8 9">
    <name type="scientific">Acinetobacter thutiue</name>
    <dbReference type="NCBI Taxonomy" id="2998078"/>
    <lineage>
        <taxon>Bacteria</taxon>
        <taxon>Pseudomonadati</taxon>
        <taxon>Pseudomonadota</taxon>
        <taxon>Gammaproteobacteria</taxon>
        <taxon>Moraxellales</taxon>
        <taxon>Moraxellaceae</taxon>
        <taxon>Acinetobacter</taxon>
    </lineage>
</organism>
<reference evidence="8" key="1">
    <citation type="submission" date="2023-06" db="EMBL/GenBank/DDBJ databases">
        <title>Two novel species of Acinetobacter isolated from motorbike repairing workshop in Vietnam.</title>
        <authorList>
            <person name="Le N.T.T."/>
        </authorList>
    </citation>
    <scope>NUCLEOTIDE SEQUENCE</scope>
    <source>
        <strain evidence="8">VNH17</strain>
    </source>
</reference>
<proteinExistence type="predicted"/>
<evidence type="ECO:0000313" key="8">
    <source>
        <dbReference type="EMBL" id="MDN0012722.1"/>
    </source>
</evidence>
<evidence type="ECO:0000256" key="1">
    <source>
        <dbReference type="ARBA" id="ARBA00022630"/>
    </source>
</evidence>
<keyword evidence="3" id="KW-0813">Transport</keyword>
<evidence type="ECO:0000313" key="9">
    <source>
        <dbReference type="Proteomes" id="UP001168524"/>
    </source>
</evidence>
<accession>A0ABT7WJ68</accession>
<name>A0ABT7WJ68_9GAMM</name>
<dbReference type="Pfam" id="PF00258">
    <property type="entry name" value="Flavodoxin_1"/>
    <property type="match status" value="1"/>
</dbReference>
<dbReference type="SUPFAM" id="SSF52218">
    <property type="entry name" value="Flavoproteins"/>
    <property type="match status" value="1"/>
</dbReference>
<dbReference type="InterPro" id="IPR008254">
    <property type="entry name" value="Flavodoxin/NO_synth"/>
</dbReference>
<feature type="domain" description="Flavodoxin-like" evidence="6">
    <location>
        <begin position="44"/>
        <end position="181"/>
    </location>
</feature>
<gene>
    <name evidence="8" type="ORF">QTA56_00525</name>
</gene>
<dbReference type="InterPro" id="IPR001433">
    <property type="entry name" value="OxRdtase_FAD/NAD-bd"/>
</dbReference>
<feature type="transmembrane region" description="Helical" evidence="5">
    <location>
        <begin position="6"/>
        <end position="28"/>
    </location>
</feature>
<protein>
    <recommendedName>
        <fullName evidence="4">NADPH--hemoprotein reductase</fullName>
        <ecNumber evidence="4">1.6.2.4</ecNumber>
    </recommendedName>
</protein>
<dbReference type="InterPro" id="IPR017927">
    <property type="entry name" value="FAD-bd_FR_type"/>
</dbReference>
<keyword evidence="5" id="KW-0812">Transmembrane</keyword>
<dbReference type="PROSITE" id="PS50902">
    <property type="entry name" value="FLAVODOXIN_LIKE"/>
    <property type="match status" value="1"/>
</dbReference>
<dbReference type="Gene3D" id="3.40.50.360">
    <property type="match status" value="1"/>
</dbReference>
<dbReference type="InterPro" id="IPR001709">
    <property type="entry name" value="Flavoprot_Pyr_Nucl_cyt_Rdtase"/>
</dbReference>
<dbReference type="InterPro" id="IPR017938">
    <property type="entry name" value="Riboflavin_synthase-like_b-brl"/>
</dbReference>
<dbReference type="SUPFAM" id="SSF63380">
    <property type="entry name" value="Riboflavin synthase domain-like"/>
    <property type="match status" value="1"/>
</dbReference>
<keyword evidence="3" id="KW-0249">Electron transport</keyword>
<dbReference type="RefSeq" id="WP_267979015.1">
    <property type="nucleotide sequence ID" value="NZ_JAPQKF010000001.1"/>
</dbReference>
<dbReference type="Pfam" id="PF00175">
    <property type="entry name" value="NAD_binding_1"/>
    <property type="match status" value="1"/>
</dbReference>
<dbReference type="PANTHER" id="PTHR19384:SF17">
    <property type="entry name" value="NADPH--CYTOCHROME P450 REDUCTASE"/>
    <property type="match status" value="1"/>
</dbReference>
<evidence type="ECO:0000259" key="6">
    <source>
        <dbReference type="PROSITE" id="PS50902"/>
    </source>
</evidence>
<dbReference type="PRINTS" id="PR00369">
    <property type="entry name" value="FLAVODOXIN"/>
</dbReference>
<dbReference type="EMBL" id="JAUDZE010000001">
    <property type="protein sequence ID" value="MDN0012722.1"/>
    <property type="molecule type" value="Genomic_DNA"/>
</dbReference>
<dbReference type="CDD" id="cd06200">
    <property type="entry name" value="SiR_like1"/>
    <property type="match status" value="1"/>
</dbReference>
<keyword evidence="2" id="KW-0288">FMN</keyword>
<evidence type="ECO:0000256" key="5">
    <source>
        <dbReference type="SAM" id="Phobius"/>
    </source>
</evidence>
<keyword evidence="9" id="KW-1185">Reference proteome</keyword>
<evidence type="ECO:0000259" key="7">
    <source>
        <dbReference type="PROSITE" id="PS51384"/>
    </source>
</evidence>
<evidence type="ECO:0000256" key="3">
    <source>
        <dbReference type="ARBA" id="ARBA00022982"/>
    </source>
</evidence>